<evidence type="ECO:0000313" key="1">
    <source>
        <dbReference type="EMBL" id="MBK1879986.1"/>
    </source>
</evidence>
<name>A0A934S0C7_9BACT</name>
<protein>
    <submittedName>
        <fullName evidence="1">Uncharacterized protein</fullName>
    </submittedName>
</protein>
<gene>
    <name evidence="1" type="ORF">JIN87_24085</name>
</gene>
<comment type="caution">
    <text evidence="1">The sequence shown here is derived from an EMBL/GenBank/DDBJ whole genome shotgun (WGS) entry which is preliminary data.</text>
</comment>
<dbReference type="Proteomes" id="UP000617628">
    <property type="component" value="Unassembled WGS sequence"/>
</dbReference>
<proteinExistence type="predicted"/>
<evidence type="ECO:0000313" key="2">
    <source>
        <dbReference type="Proteomes" id="UP000617628"/>
    </source>
</evidence>
<reference evidence="1" key="1">
    <citation type="submission" date="2021-01" db="EMBL/GenBank/DDBJ databases">
        <title>Modified the classification status of verrucomicrobia.</title>
        <authorList>
            <person name="Feng X."/>
        </authorList>
    </citation>
    <scope>NUCLEOTIDE SEQUENCE</scope>
    <source>
        <strain evidence="1">KCTC 13126</strain>
    </source>
</reference>
<dbReference type="AlphaFoldDB" id="A0A934S0C7"/>
<keyword evidence="2" id="KW-1185">Reference proteome</keyword>
<accession>A0A934S0C7</accession>
<dbReference type="EMBL" id="JAENIL010000065">
    <property type="protein sequence ID" value="MBK1879986.1"/>
    <property type="molecule type" value="Genomic_DNA"/>
</dbReference>
<dbReference type="RefSeq" id="WP_200358430.1">
    <property type="nucleotide sequence ID" value="NZ_JAENIL010000065.1"/>
</dbReference>
<organism evidence="1 2">
    <name type="scientific">Pelagicoccus mobilis</name>
    <dbReference type="NCBI Taxonomy" id="415221"/>
    <lineage>
        <taxon>Bacteria</taxon>
        <taxon>Pseudomonadati</taxon>
        <taxon>Verrucomicrobiota</taxon>
        <taxon>Opitutia</taxon>
        <taxon>Puniceicoccales</taxon>
        <taxon>Pelagicoccaceae</taxon>
        <taxon>Pelagicoccus</taxon>
    </lineage>
</organism>
<sequence>MILGQLIQTGRHFCECRSHDFIPKSEDRLVVISYCIHDQLLAHSFDHADWELEKRIREKLQEIEAVAYILIQRINHRSQTEFPSPIGRSPMDRVILTAATPRDFLTEAYYLEKATSVEAYRLISTSLSEKNSIAHESNLFHSPAKQTREPVHYLFPELAEIAG</sequence>